<proteinExistence type="predicted"/>
<dbReference type="AlphaFoldDB" id="A0A8T0CQG5"/>
<name>A0A8T0CQG5_CORYI</name>
<evidence type="ECO:0000256" key="1">
    <source>
        <dbReference type="SAM" id="MobiDB-lite"/>
    </source>
</evidence>
<dbReference type="Gramene" id="rna-gnl|WGS:JABURB|Cocit.L0245.1">
    <property type="protein sequence ID" value="cds-KAF7849833.1"/>
    <property type="gene ID" value="gene-BT93_L0245"/>
</dbReference>
<gene>
    <name evidence="2" type="ORF">BT93_L0245</name>
</gene>
<feature type="region of interest" description="Disordered" evidence="1">
    <location>
        <begin position="1"/>
        <end position="33"/>
    </location>
</feature>
<reference evidence="2" key="1">
    <citation type="submission" date="2020-05" db="EMBL/GenBank/DDBJ databases">
        <title>WGS assembly of Corymbia citriodora subspecies variegata.</title>
        <authorList>
            <person name="Barry K."/>
            <person name="Hundley H."/>
            <person name="Shu S."/>
            <person name="Jenkins J."/>
            <person name="Grimwood J."/>
            <person name="Baten A."/>
        </authorList>
    </citation>
    <scope>NUCLEOTIDE SEQUENCE</scope>
    <source>
        <strain evidence="2">CV2-018</strain>
    </source>
</reference>
<evidence type="ECO:0000313" key="2">
    <source>
        <dbReference type="EMBL" id="KAF7849833.1"/>
    </source>
</evidence>
<evidence type="ECO:0000313" key="3">
    <source>
        <dbReference type="Proteomes" id="UP000806378"/>
    </source>
</evidence>
<sequence>MTKEEENAVEDEEGENWKSMSSKFKHNRSNGEDCSYSRYWDLLM</sequence>
<accession>A0A8T0CQG5</accession>
<protein>
    <submittedName>
        <fullName evidence="2">Uncharacterized protein</fullName>
    </submittedName>
</protein>
<comment type="caution">
    <text evidence="2">The sequence shown here is derived from an EMBL/GenBank/DDBJ whole genome shotgun (WGS) entry which is preliminary data.</text>
</comment>
<organism evidence="2 3">
    <name type="scientific">Corymbia citriodora subsp. variegata</name>
    <dbReference type="NCBI Taxonomy" id="360336"/>
    <lineage>
        <taxon>Eukaryota</taxon>
        <taxon>Viridiplantae</taxon>
        <taxon>Streptophyta</taxon>
        <taxon>Embryophyta</taxon>
        <taxon>Tracheophyta</taxon>
        <taxon>Spermatophyta</taxon>
        <taxon>Magnoliopsida</taxon>
        <taxon>eudicotyledons</taxon>
        <taxon>Gunneridae</taxon>
        <taxon>Pentapetalae</taxon>
        <taxon>rosids</taxon>
        <taxon>malvids</taxon>
        <taxon>Myrtales</taxon>
        <taxon>Myrtaceae</taxon>
        <taxon>Myrtoideae</taxon>
        <taxon>Eucalypteae</taxon>
        <taxon>Corymbia</taxon>
    </lineage>
</organism>
<dbReference type="Proteomes" id="UP000806378">
    <property type="component" value="Unassembled WGS sequence"/>
</dbReference>
<keyword evidence="3" id="KW-1185">Reference proteome</keyword>
<dbReference type="EMBL" id="MU089696">
    <property type="protein sequence ID" value="KAF7849833.1"/>
    <property type="molecule type" value="Genomic_DNA"/>
</dbReference>